<dbReference type="Pfam" id="PF05195">
    <property type="entry name" value="AMP_N"/>
    <property type="match status" value="1"/>
</dbReference>
<reference evidence="7" key="1">
    <citation type="journal article" date="2019" name="G3 (Bethesda)">
        <title>Genome Assemblies of Two Rare Opportunistic Yeast Pathogens: Diutina rugosa (syn. Candida rugosa) and Trichomonascus ciferrii (syn. Candida ciferrii).</title>
        <authorList>
            <person name="Mixao V."/>
            <person name="Saus E."/>
            <person name="Hansen A.P."/>
            <person name="Lass-Florl C."/>
            <person name="Gabaldon T."/>
        </authorList>
    </citation>
    <scope>NUCLEOTIDE SEQUENCE</scope>
    <source>
        <strain evidence="7">CBS 4856</strain>
    </source>
</reference>
<evidence type="ECO:0000256" key="3">
    <source>
        <dbReference type="ARBA" id="ARBA00022723"/>
    </source>
</evidence>
<protein>
    <recommendedName>
        <fullName evidence="6">Aminopeptidase P N-terminal domain-containing protein</fullName>
    </recommendedName>
</protein>
<proteinExistence type="inferred from homology"/>
<dbReference type="InterPro" id="IPR029149">
    <property type="entry name" value="Creatin/AminoP/Spt16_N"/>
</dbReference>
<evidence type="ECO:0000313" key="8">
    <source>
        <dbReference type="Proteomes" id="UP000761534"/>
    </source>
</evidence>
<keyword evidence="8" id="KW-1185">Reference proteome</keyword>
<dbReference type="CDD" id="cd01087">
    <property type="entry name" value="Prolidase"/>
    <property type="match status" value="1"/>
</dbReference>
<dbReference type="OrthoDB" id="10261878at2759"/>
<dbReference type="InterPro" id="IPR036005">
    <property type="entry name" value="Creatinase/aminopeptidase-like"/>
</dbReference>
<keyword evidence="3" id="KW-0479">Metal-binding</keyword>
<evidence type="ECO:0000259" key="6">
    <source>
        <dbReference type="SMART" id="SM01011"/>
    </source>
</evidence>
<dbReference type="VEuPathDB" id="FungiDB:TRICI_000652"/>
<dbReference type="FunFam" id="3.90.230.10:FF:000002">
    <property type="entry name" value="Xaa-Pro aminopeptidase 3"/>
    <property type="match status" value="1"/>
</dbReference>
<dbReference type="SMART" id="SM01011">
    <property type="entry name" value="AMP_N"/>
    <property type="match status" value="1"/>
</dbReference>
<dbReference type="InterPro" id="IPR007865">
    <property type="entry name" value="Aminopep_P_N"/>
</dbReference>
<dbReference type="AlphaFoldDB" id="A0A642VBE6"/>
<evidence type="ECO:0000256" key="1">
    <source>
        <dbReference type="ARBA" id="ARBA00001936"/>
    </source>
</evidence>
<dbReference type="InterPro" id="IPR000994">
    <property type="entry name" value="Pept_M24"/>
</dbReference>
<dbReference type="PANTHER" id="PTHR43226">
    <property type="entry name" value="XAA-PRO AMINOPEPTIDASE 3"/>
    <property type="match status" value="1"/>
</dbReference>
<dbReference type="EMBL" id="SWFS01000055">
    <property type="protein sequence ID" value="KAA8917201.1"/>
    <property type="molecule type" value="Genomic_DNA"/>
</dbReference>
<sequence length="468" mass="52820">MTANQLYPARSHAKRTAATLKDLAKTPGSDVSPADAEAAHLYLASPALELWPYSDQNVPFRQNRYFNYLTGAYDLAGGHVIYDVANDKLTLYLPPIDEDDVMWSGLPMSPEEAQKKYDVDEVKYEKEVEKDVASAQAVLSIEKSQKFAFVRASETFKEALDETRLIKDDFELSLMRKASAITDNSHMAVMSALPIETNEGHIHAEFVYHAMRQGSKFTAYDPICCSGSDCGTLHYVRNDQELDDKLLVLIDAGAEWQTYASDVTRTFPINGEWTKESRAIYDAVADMQKQSMGAVKPGVQWEDLHILTHRLLVEHFLKLGIFKNGTVDEIMDSRISTAFYPHGLGHTLGMDTHDTAGRANYEDPDVMLRYLRIRRTLKEGMMVTVEPGIYFNHFLIDPVLKDAQRAKYIDTDVLDKYWAVGGVRIEDDVLVTKDGYENFTKITSDADEIAKIVKKGIEKGRNHFHNVV</sequence>
<evidence type="ECO:0000256" key="5">
    <source>
        <dbReference type="ARBA" id="ARBA00023211"/>
    </source>
</evidence>
<dbReference type="Pfam" id="PF00557">
    <property type="entry name" value="Peptidase_M24"/>
    <property type="match status" value="1"/>
</dbReference>
<dbReference type="PANTHER" id="PTHR43226:SF1">
    <property type="entry name" value="XAA-PRO DIPEPTIDASE"/>
    <property type="match status" value="1"/>
</dbReference>
<evidence type="ECO:0000256" key="4">
    <source>
        <dbReference type="ARBA" id="ARBA00022801"/>
    </source>
</evidence>
<keyword evidence="5" id="KW-0464">Manganese</keyword>
<dbReference type="Proteomes" id="UP000761534">
    <property type="component" value="Unassembled WGS sequence"/>
</dbReference>
<dbReference type="SUPFAM" id="SSF53092">
    <property type="entry name" value="Creatinase/prolidase N-terminal domain"/>
    <property type="match status" value="1"/>
</dbReference>
<dbReference type="InterPro" id="IPR052433">
    <property type="entry name" value="X-Pro_dipept-like"/>
</dbReference>
<dbReference type="SUPFAM" id="SSF55920">
    <property type="entry name" value="Creatinase/aminopeptidase"/>
    <property type="match status" value="1"/>
</dbReference>
<comment type="similarity">
    <text evidence="2">Belongs to the peptidase M24B family.</text>
</comment>
<dbReference type="Gene3D" id="3.90.230.10">
    <property type="entry name" value="Creatinase/methionine aminopeptidase superfamily"/>
    <property type="match status" value="1"/>
</dbReference>
<accession>A0A642VBE6</accession>
<comment type="caution">
    <text evidence="7">The sequence shown here is derived from an EMBL/GenBank/DDBJ whole genome shotgun (WGS) entry which is preliminary data.</text>
</comment>
<evidence type="ECO:0000256" key="2">
    <source>
        <dbReference type="ARBA" id="ARBA00008766"/>
    </source>
</evidence>
<dbReference type="GO" id="GO:0070006">
    <property type="term" value="F:metalloaminopeptidase activity"/>
    <property type="evidence" value="ECO:0007669"/>
    <property type="project" value="InterPro"/>
</dbReference>
<name>A0A642VBE6_9ASCO</name>
<evidence type="ECO:0000313" key="7">
    <source>
        <dbReference type="EMBL" id="KAA8917201.1"/>
    </source>
</evidence>
<dbReference type="GO" id="GO:0030145">
    <property type="term" value="F:manganese ion binding"/>
    <property type="evidence" value="ECO:0007669"/>
    <property type="project" value="InterPro"/>
</dbReference>
<organism evidence="7 8">
    <name type="scientific">Trichomonascus ciferrii</name>
    <dbReference type="NCBI Taxonomy" id="44093"/>
    <lineage>
        <taxon>Eukaryota</taxon>
        <taxon>Fungi</taxon>
        <taxon>Dikarya</taxon>
        <taxon>Ascomycota</taxon>
        <taxon>Saccharomycotina</taxon>
        <taxon>Dipodascomycetes</taxon>
        <taxon>Dipodascales</taxon>
        <taxon>Trichomonascaceae</taxon>
        <taxon>Trichomonascus</taxon>
        <taxon>Trichomonascus ciferrii complex</taxon>
    </lineage>
</organism>
<dbReference type="Gene3D" id="3.40.350.10">
    <property type="entry name" value="Creatinase/prolidase N-terminal domain"/>
    <property type="match status" value="1"/>
</dbReference>
<comment type="cofactor">
    <cofactor evidence="1">
        <name>Mn(2+)</name>
        <dbReference type="ChEBI" id="CHEBI:29035"/>
    </cofactor>
</comment>
<keyword evidence="4" id="KW-0378">Hydrolase</keyword>
<gene>
    <name evidence="7" type="ORF">TRICI_000652</name>
</gene>
<dbReference type="GO" id="GO:0006508">
    <property type="term" value="P:proteolysis"/>
    <property type="evidence" value="ECO:0007669"/>
    <property type="project" value="TreeGrafter"/>
</dbReference>
<feature type="domain" description="Aminopeptidase P N-terminal" evidence="6">
    <location>
        <begin position="7"/>
        <end position="148"/>
    </location>
</feature>